<organism evidence="2 3">
    <name type="scientific">Didymella rabiei</name>
    <name type="common">Chickpea ascochyta blight fungus</name>
    <name type="synonym">Mycosphaerella rabiei</name>
    <dbReference type="NCBI Taxonomy" id="5454"/>
    <lineage>
        <taxon>Eukaryota</taxon>
        <taxon>Fungi</taxon>
        <taxon>Dikarya</taxon>
        <taxon>Ascomycota</taxon>
        <taxon>Pezizomycotina</taxon>
        <taxon>Dothideomycetes</taxon>
        <taxon>Pleosporomycetidae</taxon>
        <taxon>Pleosporales</taxon>
        <taxon>Pleosporineae</taxon>
        <taxon>Didymellaceae</taxon>
        <taxon>Ascochyta</taxon>
    </lineage>
</organism>
<accession>A0A163D516</accession>
<name>A0A163D516_DIDRA</name>
<comment type="caution">
    <text evidence="2">The sequence shown here is derived from an EMBL/GenBank/DDBJ whole genome shotgun (WGS) entry which is preliminary data.</text>
</comment>
<dbReference type="AlphaFoldDB" id="A0A163D516"/>
<reference evidence="2 3" key="1">
    <citation type="journal article" date="2016" name="Sci. Rep.">
        <title>Draft genome sequencing and secretome analysis of fungal phytopathogen Ascochyta rabiei provides insight into the necrotrophic effector repertoire.</title>
        <authorList>
            <person name="Verma S."/>
            <person name="Gazara R.K."/>
            <person name="Nizam S."/>
            <person name="Parween S."/>
            <person name="Chattopadhyay D."/>
            <person name="Verma P.K."/>
        </authorList>
    </citation>
    <scope>NUCLEOTIDE SEQUENCE [LARGE SCALE GENOMIC DNA]</scope>
    <source>
        <strain evidence="2 3">ArDII</strain>
    </source>
</reference>
<sequence length="161" mass="16814">MLKVIINRLLENKNRDAKTRDNIYGDITRGEISAPDGLLSLLGSDRNASYQRVGFLTGYATAIGLESDILTTVQASFARRQNNVPYLGRVPGISGDNGYARDDTGMTGASGASKEVGSNSVNERGDNLEANGSEDVNVSATTDGDGDGLSGGVGVVDITEV</sequence>
<dbReference type="EMBL" id="JYNV01000204">
    <property type="protein sequence ID" value="KZM22916.1"/>
    <property type="molecule type" value="Genomic_DNA"/>
</dbReference>
<proteinExistence type="predicted"/>
<evidence type="ECO:0000256" key="1">
    <source>
        <dbReference type="SAM" id="MobiDB-lite"/>
    </source>
</evidence>
<protein>
    <submittedName>
        <fullName evidence="2">Uncharacterized protein</fullName>
    </submittedName>
</protein>
<evidence type="ECO:0000313" key="2">
    <source>
        <dbReference type="EMBL" id="KZM22916.1"/>
    </source>
</evidence>
<evidence type="ECO:0000313" key="3">
    <source>
        <dbReference type="Proteomes" id="UP000076837"/>
    </source>
</evidence>
<dbReference type="Proteomes" id="UP000076837">
    <property type="component" value="Unassembled WGS sequence"/>
</dbReference>
<gene>
    <name evidence="2" type="ORF">ST47_g5915</name>
</gene>
<dbReference type="OrthoDB" id="3800753at2759"/>
<keyword evidence="3" id="KW-1185">Reference proteome</keyword>
<feature type="region of interest" description="Disordered" evidence="1">
    <location>
        <begin position="100"/>
        <end position="161"/>
    </location>
</feature>